<dbReference type="InterPro" id="IPR036411">
    <property type="entry name" value="TorD-like_sf"/>
</dbReference>
<evidence type="ECO:0000313" key="4">
    <source>
        <dbReference type="Proteomes" id="UP000183469"/>
    </source>
</evidence>
<dbReference type="AlphaFoldDB" id="A0A1H3ZSV9"/>
<organism evidence="2 4">
    <name type="scientific">Selenomonas ruminantium</name>
    <dbReference type="NCBI Taxonomy" id="971"/>
    <lineage>
        <taxon>Bacteria</taxon>
        <taxon>Bacillati</taxon>
        <taxon>Bacillota</taxon>
        <taxon>Negativicutes</taxon>
        <taxon>Selenomonadales</taxon>
        <taxon>Selenomonadaceae</taxon>
        <taxon>Selenomonas</taxon>
    </lineage>
</organism>
<dbReference type="InterPro" id="IPR020945">
    <property type="entry name" value="DMSO/NO3_reduct_chaperone"/>
</dbReference>
<dbReference type="EMBL" id="FNQG01000012">
    <property type="protein sequence ID" value="SEA26344.1"/>
    <property type="molecule type" value="Genomic_DNA"/>
</dbReference>
<protein>
    <submittedName>
        <fullName evidence="2">Nitrate reductase delta subunit</fullName>
    </submittedName>
</protein>
<keyword evidence="1" id="KW-0143">Chaperone</keyword>
<evidence type="ECO:0000313" key="2">
    <source>
        <dbReference type="EMBL" id="SEA26344.1"/>
    </source>
</evidence>
<reference evidence="4 5" key="1">
    <citation type="submission" date="2016-10" db="EMBL/GenBank/DDBJ databases">
        <authorList>
            <person name="de Groot N.N."/>
        </authorList>
    </citation>
    <scope>NUCLEOTIDE SEQUENCE [LARGE SCALE GENOMIC DNA]</scope>
    <source>
        <strain evidence="2 4">DSM 2872</strain>
        <strain evidence="3 5">L14</strain>
    </source>
</reference>
<dbReference type="Gene3D" id="1.10.3480.10">
    <property type="entry name" value="TorD-like"/>
    <property type="match status" value="1"/>
</dbReference>
<name>A0A1H3ZSV9_SELRU</name>
<sequence length="192" mass="21989">MEDVRKWRQKAAIYRLLAEFYAGDLSAGQEAAVRIGALLGISPLVPPVDDEGRYDFNRLFVGPQKLLAPPLESYYRNEEHLPMQEETMAVRAAYGEAGLELIAQNKIPDDHAQFEFYFLSCLLEAVCRYQGEALARQAAEAYRRFLQEHLLLWVFAHLRAVDKGCSSTYCREVAGAIYHFMRWEKEAVSHEV</sequence>
<evidence type="ECO:0000313" key="5">
    <source>
        <dbReference type="Proteomes" id="UP000183843"/>
    </source>
</evidence>
<dbReference type="RefSeq" id="WP_074673110.1">
    <property type="nucleotide sequence ID" value="NZ_FNQG01000012.1"/>
</dbReference>
<evidence type="ECO:0000256" key="1">
    <source>
        <dbReference type="ARBA" id="ARBA00023186"/>
    </source>
</evidence>
<dbReference type="PANTHER" id="PTHR34227">
    <property type="entry name" value="CHAPERONE PROTEIN YCDY"/>
    <property type="match status" value="1"/>
</dbReference>
<dbReference type="PANTHER" id="PTHR34227:SF1">
    <property type="entry name" value="DIMETHYL SULFOXIDE REDUCTASE CHAPERONE-RELATED"/>
    <property type="match status" value="1"/>
</dbReference>
<dbReference type="Proteomes" id="UP000183469">
    <property type="component" value="Unassembled WGS sequence"/>
</dbReference>
<dbReference type="OrthoDB" id="9795302at2"/>
<dbReference type="EMBL" id="FOJX01000007">
    <property type="protein sequence ID" value="SFB04068.1"/>
    <property type="molecule type" value="Genomic_DNA"/>
</dbReference>
<dbReference type="Pfam" id="PF02613">
    <property type="entry name" value="Nitrate_red_del"/>
    <property type="match status" value="1"/>
</dbReference>
<dbReference type="SUPFAM" id="SSF89155">
    <property type="entry name" value="TorD-like"/>
    <property type="match status" value="1"/>
</dbReference>
<proteinExistence type="predicted"/>
<dbReference type="Proteomes" id="UP000183843">
    <property type="component" value="Unassembled WGS sequence"/>
</dbReference>
<accession>A0A1H3ZSV9</accession>
<dbReference type="InterPro" id="IPR050289">
    <property type="entry name" value="TorD/DmsD_chaperones"/>
</dbReference>
<evidence type="ECO:0000313" key="3">
    <source>
        <dbReference type="EMBL" id="SFB04068.1"/>
    </source>
</evidence>
<gene>
    <name evidence="3" type="ORF">SAMN05216587_10795</name>
    <name evidence="2" type="ORF">SAMN05660648_02565</name>
</gene>